<comment type="caution">
    <text evidence="2">The sequence shown here is derived from an EMBL/GenBank/DDBJ whole genome shotgun (WGS) entry which is preliminary data.</text>
</comment>
<organism evidence="2 3">
    <name type="scientific">Nonomuraea corallina</name>
    <dbReference type="NCBI Taxonomy" id="2989783"/>
    <lineage>
        <taxon>Bacteria</taxon>
        <taxon>Bacillati</taxon>
        <taxon>Actinomycetota</taxon>
        <taxon>Actinomycetes</taxon>
        <taxon>Streptosporangiales</taxon>
        <taxon>Streptosporangiaceae</taxon>
        <taxon>Nonomuraea</taxon>
    </lineage>
</organism>
<dbReference type="Proteomes" id="UP001144036">
    <property type="component" value="Unassembled WGS sequence"/>
</dbReference>
<dbReference type="Pfam" id="PF14534">
    <property type="entry name" value="DUF4440"/>
    <property type="match status" value="1"/>
</dbReference>
<evidence type="ECO:0000313" key="2">
    <source>
        <dbReference type="EMBL" id="MDA0636469.1"/>
    </source>
</evidence>
<dbReference type="SUPFAM" id="SSF54427">
    <property type="entry name" value="NTF2-like"/>
    <property type="match status" value="1"/>
</dbReference>
<dbReference type="RefSeq" id="WP_270157341.1">
    <property type="nucleotide sequence ID" value="NZ_JAPNNL010000107.1"/>
</dbReference>
<evidence type="ECO:0000259" key="1">
    <source>
        <dbReference type="Pfam" id="PF14534"/>
    </source>
</evidence>
<dbReference type="Gene3D" id="3.10.450.50">
    <property type="match status" value="1"/>
</dbReference>
<dbReference type="InterPro" id="IPR032710">
    <property type="entry name" value="NTF2-like_dom_sf"/>
</dbReference>
<proteinExistence type="predicted"/>
<name>A0ABT4SH44_9ACTN</name>
<sequence length="154" mass="16448">MTDTRATDVLTRLLHDWQQAFNAHRPAGIAALFSQDALFQGISPKLGHGPQEIFDYYARVPRGTTAQVKVISGGQLSQETVHGFAEVTFTAATGDVHLICLSIVAKRAGGVWLIHQYHASTHHMGGGSAVRQTINAAPGSDPFSPSCAQGRNCP</sequence>
<protein>
    <submittedName>
        <fullName evidence="2">Nuclear transport factor 2 family protein</fullName>
    </submittedName>
</protein>
<evidence type="ECO:0000313" key="3">
    <source>
        <dbReference type="Proteomes" id="UP001144036"/>
    </source>
</evidence>
<feature type="domain" description="DUF4440" evidence="1">
    <location>
        <begin position="11"/>
        <end position="114"/>
    </location>
</feature>
<accession>A0ABT4SH44</accession>
<gene>
    <name evidence="2" type="ORF">OUY22_23885</name>
</gene>
<dbReference type="InterPro" id="IPR027843">
    <property type="entry name" value="DUF4440"/>
</dbReference>
<keyword evidence="3" id="KW-1185">Reference proteome</keyword>
<reference evidence="2" key="1">
    <citation type="submission" date="2022-11" db="EMBL/GenBank/DDBJ databases">
        <title>Nonomuraea corallina sp. nov., a new species of the genus Nonomuraea isolated from sea side sediment in Thai sea.</title>
        <authorList>
            <person name="Ngamcharungchit C."/>
            <person name="Matsumoto A."/>
            <person name="Suriyachadkun C."/>
            <person name="Panbangred W."/>
            <person name="Inahashi Y."/>
            <person name="Intra B."/>
        </authorList>
    </citation>
    <scope>NUCLEOTIDE SEQUENCE</scope>
    <source>
        <strain evidence="2">MCN248</strain>
    </source>
</reference>
<dbReference type="EMBL" id="JAPNNL010000107">
    <property type="protein sequence ID" value="MDA0636469.1"/>
    <property type="molecule type" value="Genomic_DNA"/>
</dbReference>